<dbReference type="PROSITE" id="PS50966">
    <property type="entry name" value="ZF_SWIM"/>
    <property type="match status" value="1"/>
</dbReference>
<evidence type="ECO:0000256" key="1">
    <source>
        <dbReference type="ARBA" id="ARBA00005889"/>
    </source>
</evidence>
<dbReference type="GO" id="GO:0008270">
    <property type="term" value="F:zinc ion binding"/>
    <property type="evidence" value="ECO:0007669"/>
    <property type="project" value="UniProtKB-UniRule"/>
</dbReference>
<dbReference type="AlphaFoldDB" id="A0A834WA38"/>
<dbReference type="InterPro" id="IPR006564">
    <property type="entry name" value="Znf_PMZ"/>
</dbReference>
<dbReference type="Pfam" id="PF03101">
    <property type="entry name" value="FAR1"/>
    <property type="match status" value="1"/>
</dbReference>
<evidence type="ECO:0000256" key="4">
    <source>
        <dbReference type="ARBA" id="ARBA00022833"/>
    </source>
</evidence>
<dbReference type="GO" id="GO:0006355">
    <property type="term" value="P:regulation of DNA-templated transcription"/>
    <property type="evidence" value="ECO:0007669"/>
    <property type="project" value="UniProtKB-UniRule"/>
</dbReference>
<evidence type="ECO:0000259" key="8">
    <source>
        <dbReference type="PROSITE" id="PS50966"/>
    </source>
</evidence>
<dbReference type="InterPro" id="IPR018289">
    <property type="entry name" value="MULE_transposase_dom"/>
</dbReference>
<dbReference type="EMBL" id="JAAIUW010000011">
    <property type="protein sequence ID" value="KAF7809539.1"/>
    <property type="molecule type" value="Genomic_DNA"/>
</dbReference>
<proteinExistence type="inferred from homology"/>
<dbReference type="InterPro" id="IPR004330">
    <property type="entry name" value="FAR1_DNA_bnd_dom"/>
</dbReference>
<name>A0A834WA38_9FABA</name>
<dbReference type="SMART" id="SM00575">
    <property type="entry name" value="ZnF_PMZ"/>
    <property type="match status" value="1"/>
</dbReference>
<dbReference type="InterPro" id="IPR031052">
    <property type="entry name" value="FHY3/FAR1"/>
</dbReference>
<evidence type="ECO:0000256" key="6">
    <source>
        <dbReference type="RuleBase" id="RU367018"/>
    </source>
</evidence>
<dbReference type="PANTHER" id="PTHR31669">
    <property type="entry name" value="PROTEIN FAR1-RELATED SEQUENCE 10-RELATED"/>
    <property type="match status" value="1"/>
</dbReference>
<feature type="coiled-coil region" evidence="7">
    <location>
        <begin position="736"/>
        <end position="763"/>
    </location>
</feature>
<evidence type="ECO:0000256" key="3">
    <source>
        <dbReference type="ARBA" id="ARBA00022771"/>
    </source>
</evidence>
<evidence type="ECO:0000256" key="5">
    <source>
        <dbReference type="PROSITE-ProRule" id="PRU00325"/>
    </source>
</evidence>
<evidence type="ECO:0000313" key="9">
    <source>
        <dbReference type="EMBL" id="KAF7809539.1"/>
    </source>
</evidence>
<keyword evidence="7" id="KW-0175">Coiled coil</keyword>
<protein>
    <recommendedName>
        <fullName evidence="6">Protein FAR1-RELATED SEQUENCE</fullName>
    </recommendedName>
</protein>
<dbReference type="Proteomes" id="UP000634136">
    <property type="component" value="Unassembled WGS sequence"/>
</dbReference>
<keyword evidence="2 6" id="KW-0479">Metal-binding</keyword>
<keyword evidence="3 5" id="KW-0863">Zinc-finger</keyword>
<dbReference type="PANTHER" id="PTHR31669:SF293">
    <property type="entry name" value="PROTEIN FAR1-RELATED SEQUENCE"/>
    <property type="match status" value="1"/>
</dbReference>
<dbReference type="Pfam" id="PF10551">
    <property type="entry name" value="MULE"/>
    <property type="match status" value="1"/>
</dbReference>
<dbReference type="InterPro" id="IPR007527">
    <property type="entry name" value="Znf_SWIM"/>
</dbReference>
<dbReference type="OrthoDB" id="1927586at2759"/>
<keyword evidence="10" id="KW-1185">Reference proteome</keyword>
<feature type="domain" description="SWIM-type" evidence="8">
    <location>
        <begin position="580"/>
        <end position="616"/>
    </location>
</feature>
<comment type="similarity">
    <text evidence="1 6">Belongs to the FHY3/FAR1 family.</text>
</comment>
<reference evidence="9" key="1">
    <citation type="submission" date="2020-09" db="EMBL/GenBank/DDBJ databases">
        <title>Genome-Enabled Discovery of Anthraquinone Biosynthesis in Senna tora.</title>
        <authorList>
            <person name="Kang S.-H."/>
            <person name="Pandey R.P."/>
            <person name="Lee C.-M."/>
            <person name="Sim J.-S."/>
            <person name="Jeong J.-T."/>
            <person name="Choi B.-S."/>
            <person name="Jung M."/>
            <person name="Ginzburg D."/>
            <person name="Zhao K."/>
            <person name="Won S.Y."/>
            <person name="Oh T.-J."/>
            <person name="Yu Y."/>
            <person name="Kim N.-H."/>
            <person name="Lee O.R."/>
            <person name="Lee T.-H."/>
            <person name="Bashyal P."/>
            <person name="Kim T.-S."/>
            <person name="Lee W.-H."/>
            <person name="Kawkins C."/>
            <person name="Kim C.-K."/>
            <person name="Kim J.S."/>
            <person name="Ahn B.O."/>
            <person name="Rhee S.Y."/>
            <person name="Sohng J.K."/>
        </authorList>
    </citation>
    <scope>NUCLEOTIDE SEQUENCE</scope>
    <source>
        <tissue evidence="9">Leaf</tissue>
    </source>
</reference>
<comment type="subcellular location">
    <subcellularLocation>
        <location evidence="6">Nucleus</location>
    </subcellularLocation>
</comment>
<dbReference type="GO" id="GO:0005634">
    <property type="term" value="C:nucleus"/>
    <property type="evidence" value="ECO:0007669"/>
    <property type="project" value="UniProtKB-SubCell"/>
</dbReference>
<keyword evidence="6" id="KW-0539">Nucleus</keyword>
<dbReference type="Pfam" id="PF04434">
    <property type="entry name" value="SWIM"/>
    <property type="match status" value="1"/>
</dbReference>
<evidence type="ECO:0000313" key="10">
    <source>
        <dbReference type="Proteomes" id="UP000634136"/>
    </source>
</evidence>
<sequence length="809" mass="92499">MEFGHGSMSNEAIEFDMMGLGEDASIDIEHPVEEDDDDLVDHFAAAAAAAATTTIHDTNMGPHMPEGDTILEPYQGMEFESEEATKAFYNSYARRVGFSTRVSMSRRSRRDGAIIQRSFVCAKEGFRVEKEKPLYDGRVKRPRAETRVGCKAMLVVKIQESGKWVVSSFVKEHNHELVPPDKVHCLRSHRHVSGPAKSLIDTLQGAGIGPSGIMSALIKEYGGISNIGFTERDCRNYMRSSRQRTLGGDTQILLDYLRSKQAENPSFFYAVQGDEDHCLNNIFWADPKARTNYTYFGDTVTFDTTYRSNRYRLPFAPFTGVNHHGQPVLFGCALLINESEASFVWLFKTWLDAMSGRPPVSITTDHDRVIRVAISHVFPDTRLRFCKWHIFKEFQEKLSHVLFEHPNFEADFHKCVNLTESVEEFESCWYSLVDRYHLRDHEWLQAIYGDRWQWVPVYLRDTFFAEMSITQRSDSINSYFDGYINASTTLHLFVKLYEKALESRYEKEVKADYDTINTAPVLRTPSPMEKQAAGVYTRTLFMKFQEELVETLTFLATKVEEEEMITTYRVAKYGENHRVYCVRFNIFEMKATCSCQMFEFSGLLCRHILTVFRVTNVLTLPSHYILKRWTRNAKSGVILDENTSDLLNGARESLTVRYNNLRHETFKYVDEGAKTPEVYNVAMSALQEAANLVALAKKNGGRLVISNGTCKEGLCLSCEVNKNSHPQCGSEQTSSKDELDQTIEKLTRQLNRARRKCEDYRSNLLSILKDIEEQKLQLSVKSNAPLSSSNAIGLHSKHALPLPWFCICP</sequence>
<keyword evidence="4 6" id="KW-0862">Zinc</keyword>
<accession>A0A834WA38</accession>
<evidence type="ECO:0000256" key="2">
    <source>
        <dbReference type="ARBA" id="ARBA00022723"/>
    </source>
</evidence>
<comment type="function">
    <text evidence="6">Putative transcription activator involved in regulating light control of development.</text>
</comment>
<comment type="caution">
    <text evidence="9">The sequence shown here is derived from an EMBL/GenBank/DDBJ whole genome shotgun (WGS) entry which is preliminary data.</text>
</comment>
<gene>
    <name evidence="9" type="ORF">G2W53_036282</name>
</gene>
<evidence type="ECO:0000256" key="7">
    <source>
        <dbReference type="SAM" id="Coils"/>
    </source>
</evidence>
<organism evidence="9 10">
    <name type="scientific">Senna tora</name>
    <dbReference type="NCBI Taxonomy" id="362788"/>
    <lineage>
        <taxon>Eukaryota</taxon>
        <taxon>Viridiplantae</taxon>
        <taxon>Streptophyta</taxon>
        <taxon>Embryophyta</taxon>
        <taxon>Tracheophyta</taxon>
        <taxon>Spermatophyta</taxon>
        <taxon>Magnoliopsida</taxon>
        <taxon>eudicotyledons</taxon>
        <taxon>Gunneridae</taxon>
        <taxon>Pentapetalae</taxon>
        <taxon>rosids</taxon>
        <taxon>fabids</taxon>
        <taxon>Fabales</taxon>
        <taxon>Fabaceae</taxon>
        <taxon>Caesalpinioideae</taxon>
        <taxon>Cassia clade</taxon>
        <taxon>Senna</taxon>
    </lineage>
</organism>